<evidence type="ECO:0000259" key="1">
    <source>
        <dbReference type="Pfam" id="PF01471"/>
    </source>
</evidence>
<evidence type="ECO:0000313" key="3">
    <source>
        <dbReference type="EMBL" id="MFC5393038.1"/>
    </source>
</evidence>
<protein>
    <submittedName>
        <fullName evidence="3">Peptidoglycan-binding protein</fullName>
    </submittedName>
</protein>
<dbReference type="Gene3D" id="3.40.80.10">
    <property type="entry name" value="Peptidoglycan recognition protein-like"/>
    <property type="match status" value="1"/>
</dbReference>
<evidence type="ECO:0000313" key="4">
    <source>
        <dbReference type="Proteomes" id="UP001596104"/>
    </source>
</evidence>
<dbReference type="InterPro" id="IPR036365">
    <property type="entry name" value="PGBD-like_sf"/>
</dbReference>
<name>A0ABW0H716_9HYPH</name>
<evidence type="ECO:0000259" key="2">
    <source>
        <dbReference type="Pfam" id="PF01510"/>
    </source>
</evidence>
<dbReference type="SUPFAM" id="SSF47090">
    <property type="entry name" value="PGBD-like"/>
    <property type="match status" value="1"/>
</dbReference>
<dbReference type="Proteomes" id="UP001596104">
    <property type="component" value="Unassembled WGS sequence"/>
</dbReference>
<dbReference type="InterPro" id="IPR036505">
    <property type="entry name" value="Amidase/PGRP_sf"/>
</dbReference>
<dbReference type="InterPro" id="IPR036366">
    <property type="entry name" value="PGBDSf"/>
</dbReference>
<comment type="caution">
    <text evidence="3">The sequence shown here is derived from an EMBL/GenBank/DDBJ whole genome shotgun (WGS) entry which is preliminary data.</text>
</comment>
<feature type="domain" description="N-acetylmuramoyl-L-alanine amidase" evidence="2">
    <location>
        <begin position="82"/>
        <end position="204"/>
    </location>
</feature>
<feature type="domain" description="Peptidoglycan binding-like" evidence="1">
    <location>
        <begin position="3"/>
        <end position="55"/>
    </location>
</feature>
<dbReference type="Gene3D" id="1.10.101.10">
    <property type="entry name" value="PGBD-like superfamily/PGBD"/>
    <property type="match status" value="1"/>
</dbReference>
<organism evidence="3 4">
    <name type="scientific">Bosea vestrisii</name>
    <dbReference type="NCBI Taxonomy" id="151416"/>
    <lineage>
        <taxon>Bacteria</taxon>
        <taxon>Pseudomonadati</taxon>
        <taxon>Pseudomonadota</taxon>
        <taxon>Alphaproteobacteria</taxon>
        <taxon>Hyphomicrobiales</taxon>
        <taxon>Boseaceae</taxon>
        <taxon>Bosea</taxon>
    </lineage>
</organism>
<gene>
    <name evidence="3" type="ORF">ACFPPC_10380</name>
</gene>
<dbReference type="Pfam" id="PF01510">
    <property type="entry name" value="Amidase_2"/>
    <property type="match status" value="1"/>
</dbReference>
<accession>A0ABW0H716</accession>
<reference evidence="4" key="1">
    <citation type="journal article" date="2019" name="Int. J. Syst. Evol. Microbiol.">
        <title>The Global Catalogue of Microorganisms (GCM) 10K type strain sequencing project: providing services to taxonomists for standard genome sequencing and annotation.</title>
        <authorList>
            <consortium name="The Broad Institute Genomics Platform"/>
            <consortium name="The Broad Institute Genome Sequencing Center for Infectious Disease"/>
            <person name="Wu L."/>
            <person name="Ma J."/>
        </authorList>
    </citation>
    <scope>NUCLEOTIDE SEQUENCE [LARGE SCALE GENOMIC DNA]</scope>
    <source>
        <strain evidence="4">CGMCC 1.16326</strain>
    </source>
</reference>
<dbReference type="RefSeq" id="WP_377007947.1">
    <property type="nucleotide sequence ID" value="NZ_JBHSLV010000019.1"/>
</dbReference>
<sequence>MTIVEIQSALKRFGLYSGKLDSDWGPLSKAAARAFQASRGLKQTGLPDEATIVALAQASVPAAKPNRLLRVIPEAWLPKVTMRRIHFHWTGGTYKASADDRKHYHLLVDGEAGLVRGTPSIALNVAPIRSGSGYAAHTLNANGDAIGVSVCCMGGRDVSESPFRAGAYPMTRAQFEMTARVGADLCLFYEIPVGPKTTLSHAEVQANLGIAQRGKWDFTRFAFEPGTVGARACGDRLRSAITAHLAQA</sequence>
<dbReference type="InterPro" id="IPR002477">
    <property type="entry name" value="Peptidoglycan-bd-like"/>
</dbReference>
<dbReference type="InterPro" id="IPR002502">
    <property type="entry name" value="Amidase_domain"/>
</dbReference>
<proteinExistence type="predicted"/>
<dbReference type="SUPFAM" id="SSF55846">
    <property type="entry name" value="N-acetylmuramoyl-L-alanine amidase-like"/>
    <property type="match status" value="1"/>
</dbReference>
<dbReference type="Pfam" id="PF01471">
    <property type="entry name" value="PG_binding_1"/>
    <property type="match status" value="1"/>
</dbReference>
<dbReference type="EMBL" id="JBHSLV010000019">
    <property type="protein sequence ID" value="MFC5393038.1"/>
    <property type="molecule type" value="Genomic_DNA"/>
</dbReference>
<keyword evidence="4" id="KW-1185">Reference proteome</keyword>